<evidence type="ECO:0000256" key="8">
    <source>
        <dbReference type="SAM" id="MobiDB-lite"/>
    </source>
</evidence>
<dbReference type="InterPro" id="IPR013106">
    <property type="entry name" value="Ig_V-set"/>
</dbReference>
<dbReference type="Pfam" id="PF07686">
    <property type="entry name" value="V-set"/>
    <property type="match status" value="1"/>
</dbReference>
<dbReference type="Ensembl" id="ENSSPAT00000020356.1">
    <property type="protein sequence ID" value="ENSSPAP00000020055.1"/>
    <property type="gene ID" value="ENSSPAG00000015105.1"/>
</dbReference>
<dbReference type="InterPro" id="IPR003598">
    <property type="entry name" value="Ig_sub2"/>
</dbReference>
<dbReference type="GO" id="GO:0005886">
    <property type="term" value="C:plasma membrane"/>
    <property type="evidence" value="ECO:0007669"/>
    <property type="project" value="InterPro"/>
</dbReference>
<feature type="compositionally biased region" description="Basic and acidic residues" evidence="8">
    <location>
        <begin position="317"/>
        <end position="409"/>
    </location>
</feature>
<evidence type="ECO:0000313" key="12">
    <source>
        <dbReference type="Ensembl" id="ENSSPAP00000020055.1"/>
    </source>
</evidence>
<evidence type="ECO:0000256" key="9">
    <source>
        <dbReference type="SAM" id="Phobius"/>
    </source>
</evidence>
<feature type="transmembrane region" description="Helical" evidence="9">
    <location>
        <begin position="246"/>
        <end position="267"/>
    </location>
</feature>
<feature type="compositionally biased region" description="Polar residues" evidence="8">
    <location>
        <begin position="306"/>
        <end position="315"/>
    </location>
</feature>
<protein>
    <recommendedName>
        <fullName evidence="11">Ig-like domain-containing protein</fullName>
    </recommendedName>
</protein>
<keyword evidence="4 9" id="KW-1133">Transmembrane helix</keyword>
<dbReference type="AlphaFoldDB" id="A0A3B5AGZ4"/>
<dbReference type="Pfam" id="PF13927">
    <property type="entry name" value="Ig_3"/>
    <property type="match status" value="1"/>
</dbReference>
<dbReference type="InterPro" id="IPR042474">
    <property type="entry name" value="A33"/>
</dbReference>
<dbReference type="GeneTree" id="ENSGT00940000160248"/>
<dbReference type="Gene3D" id="2.60.40.10">
    <property type="entry name" value="Immunoglobulins"/>
    <property type="match status" value="2"/>
</dbReference>
<sequence length="421" mass="47911">MERRISTLILLCVALSGVGALQVVIPQPLYEHARGDNITLPCTFTPRADLGPPQMVIISWSVEGTQANAKEILILSYYYPTKVTDIKSIYEGRVSIDVDIPSGRANLKLNSITLADNKNFECRVQIPGDDEGRPAANTRLVVLVAPSTPICKIEGKAEYGQNINLTCKSEEGSPPPTYKWESRDVRNMPRVRDPRTTDKGGILSLFNVSMETSGYYTCTSSNKIRSASCNVTLTVMPPSMNIGSTAGIIAGAVAALLILGIIIYCCCCRKKNKEEEYAMGVPEDEYYDKEPDRNGERPPANRQDSDPSYNDSNPKNAGDRRDQYDDRSDYDDRRSDYDDRRSDYDDRRSDYTGRRSDYDDRRDRYSDRNERYDDGGRRYDDERRYDDRRGPRYDDDDRYDEPYDHDDRPPVPSNPKPTRRD</sequence>
<evidence type="ECO:0000256" key="7">
    <source>
        <dbReference type="ARBA" id="ARBA00023319"/>
    </source>
</evidence>
<dbReference type="SMART" id="SM00409">
    <property type="entry name" value="IG"/>
    <property type="match status" value="2"/>
</dbReference>
<keyword evidence="6" id="KW-1015">Disulfide bond</keyword>
<dbReference type="FunFam" id="2.60.40.10:FF:000095">
    <property type="entry name" value="immunoglobulin superfamily member 11 isoform X1"/>
    <property type="match status" value="1"/>
</dbReference>
<accession>A0A3B5AGZ4</accession>
<dbReference type="InterPro" id="IPR003599">
    <property type="entry name" value="Ig_sub"/>
</dbReference>
<keyword evidence="5 9" id="KW-0472">Membrane</keyword>
<feature type="signal peptide" evidence="10">
    <location>
        <begin position="1"/>
        <end position="20"/>
    </location>
</feature>
<reference evidence="12" key="1">
    <citation type="submission" date="2023-09" db="UniProtKB">
        <authorList>
            <consortium name="Ensembl"/>
        </authorList>
    </citation>
    <scope>IDENTIFICATION</scope>
</reference>
<evidence type="ECO:0000259" key="11">
    <source>
        <dbReference type="PROSITE" id="PS50835"/>
    </source>
</evidence>
<dbReference type="STRING" id="144197.ENSSPAP00000020055"/>
<dbReference type="InterPro" id="IPR007110">
    <property type="entry name" value="Ig-like_dom"/>
</dbReference>
<evidence type="ECO:0000256" key="1">
    <source>
        <dbReference type="ARBA" id="ARBA00004479"/>
    </source>
</evidence>
<organism evidence="12">
    <name type="scientific">Stegastes partitus</name>
    <name type="common">bicolor damselfish</name>
    <dbReference type="NCBI Taxonomy" id="144197"/>
    <lineage>
        <taxon>Eukaryota</taxon>
        <taxon>Metazoa</taxon>
        <taxon>Chordata</taxon>
        <taxon>Craniata</taxon>
        <taxon>Vertebrata</taxon>
        <taxon>Euteleostomi</taxon>
        <taxon>Actinopterygii</taxon>
        <taxon>Neopterygii</taxon>
        <taxon>Teleostei</taxon>
        <taxon>Neoteleostei</taxon>
        <taxon>Acanthomorphata</taxon>
        <taxon>Ovalentaria</taxon>
        <taxon>Pomacentridae</taxon>
        <taxon>Stegastes</taxon>
    </lineage>
</organism>
<comment type="subcellular location">
    <subcellularLocation>
        <location evidence="1">Membrane</location>
        <topology evidence="1">Single-pass type I membrane protein</topology>
    </subcellularLocation>
</comment>
<evidence type="ECO:0000256" key="5">
    <source>
        <dbReference type="ARBA" id="ARBA00023136"/>
    </source>
</evidence>
<dbReference type="PROSITE" id="PS50835">
    <property type="entry name" value="IG_LIKE"/>
    <property type="match status" value="2"/>
</dbReference>
<evidence type="ECO:0000256" key="3">
    <source>
        <dbReference type="ARBA" id="ARBA00022729"/>
    </source>
</evidence>
<keyword evidence="3 10" id="KW-0732">Signal</keyword>
<dbReference type="PANTHER" id="PTHR44969">
    <property type="entry name" value="CELL SURFACE A33 ANTIGEN"/>
    <property type="match status" value="1"/>
</dbReference>
<dbReference type="PANTHER" id="PTHR44969:SF1">
    <property type="entry name" value="CELL SURFACE A33 ANTIGEN"/>
    <property type="match status" value="1"/>
</dbReference>
<proteinExistence type="predicted"/>
<feature type="region of interest" description="Disordered" evidence="8">
    <location>
        <begin position="283"/>
        <end position="421"/>
    </location>
</feature>
<keyword evidence="7" id="KW-0393">Immunoglobulin domain</keyword>
<dbReference type="SUPFAM" id="SSF48726">
    <property type="entry name" value="Immunoglobulin"/>
    <property type="match status" value="2"/>
</dbReference>
<evidence type="ECO:0000256" key="6">
    <source>
        <dbReference type="ARBA" id="ARBA00023157"/>
    </source>
</evidence>
<feature type="domain" description="Ig-like" evidence="11">
    <location>
        <begin position="35"/>
        <end position="141"/>
    </location>
</feature>
<evidence type="ECO:0000256" key="4">
    <source>
        <dbReference type="ARBA" id="ARBA00022989"/>
    </source>
</evidence>
<feature type="domain" description="Ig-like" evidence="11">
    <location>
        <begin position="146"/>
        <end position="234"/>
    </location>
</feature>
<keyword evidence="2 9" id="KW-0812">Transmembrane</keyword>
<feature type="chain" id="PRO_5017400771" description="Ig-like domain-containing protein" evidence="10">
    <location>
        <begin position="21"/>
        <end position="421"/>
    </location>
</feature>
<dbReference type="SMART" id="SM00408">
    <property type="entry name" value="IGc2"/>
    <property type="match status" value="1"/>
</dbReference>
<evidence type="ECO:0000256" key="2">
    <source>
        <dbReference type="ARBA" id="ARBA00022692"/>
    </source>
</evidence>
<dbReference type="InterPro" id="IPR013783">
    <property type="entry name" value="Ig-like_fold"/>
</dbReference>
<dbReference type="InterPro" id="IPR036179">
    <property type="entry name" value="Ig-like_dom_sf"/>
</dbReference>
<name>A0A3B5AGZ4_9TELE</name>
<evidence type="ECO:0000256" key="10">
    <source>
        <dbReference type="SAM" id="SignalP"/>
    </source>
</evidence>